<feature type="transmembrane region" description="Helical" evidence="2">
    <location>
        <begin position="28"/>
        <end position="48"/>
    </location>
</feature>
<keyword evidence="2" id="KW-1133">Transmembrane helix</keyword>
<dbReference type="eggNOG" id="ENOG5033SEP">
    <property type="taxonomic scope" value="Bacteria"/>
</dbReference>
<dbReference type="EMBL" id="CP003379">
    <property type="protein sequence ID" value="AFL86459.1"/>
    <property type="molecule type" value="Genomic_DNA"/>
</dbReference>
<dbReference type="HOGENOM" id="CLU_1106684_0_0_0"/>
<feature type="compositionally biased region" description="Basic and acidic residues" evidence="1">
    <location>
        <begin position="66"/>
        <end position="78"/>
    </location>
</feature>
<protein>
    <submittedName>
        <fullName evidence="3">Uncharacterized protein</fullName>
    </submittedName>
</protein>
<dbReference type="AlphaFoldDB" id="I3ZB41"/>
<evidence type="ECO:0000313" key="3">
    <source>
        <dbReference type="EMBL" id="AFL86459.1"/>
    </source>
</evidence>
<evidence type="ECO:0000256" key="2">
    <source>
        <dbReference type="SAM" id="Phobius"/>
    </source>
</evidence>
<reference evidence="3 4" key="1">
    <citation type="submission" date="2012-06" db="EMBL/GenBank/DDBJ databases">
        <title>Complete genome of Terriglobus roseus DSM 18391.</title>
        <authorList>
            <consortium name="US DOE Joint Genome Institute (JGI-PGF)"/>
            <person name="Lucas S."/>
            <person name="Copeland A."/>
            <person name="Lapidus A."/>
            <person name="Glavina del Rio T."/>
            <person name="Dalin E."/>
            <person name="Tice H."/>
            <person name="Bruce D."/>
            <person name="Goodwin L."/>
            <person name="Pitluck S."/>
            <person name="Peters L."/>
            <person name="Mikhailova N."/>
            <person name="Munk A.C.C."/>
            <person name="Kyrpides N."/>
            <person name="Mavromatis K."/>
            <person name="Ivanova N."/>
            <person name="Brettin T."/>
            <person name="Detter J.C."/>
            <person name="Han C."/>
            <person name="Larimer F."/>
            <person name="Land M."/>
            <person name="Hauser L."/>
            <person name="Markowitz V."/>
            <person name="Cheng J.-F."/>
            <person name="Hugenholtz P."/>
            <person name="Woyke T."/>
            <person name="Wu D."/>
            <person name="Brambilla E."/>
            <person name="Klenk H.-P."/>
            <person name="Eisen J.A."/>
        </authorList>
    </citation>
    <scope>NUCLEOTIDE SEQUENCE [LARGE SCALE GENOMIC DNA]</scope>
    <source>
        <strain evidence="4">DSM 18391 / NRRL B-41598 / KBS 63</strain>
    </source>
</reference>
<keyword evidence="2" id="KW-0812">Transmembrane</keyword>
<proteinExistence type="predicted"/>
<dbReference type="STRING" id="926566.Terro_0108"/>
<evidence type="ECO:0000313" key="4">
    <source>
        <dbReference type="Proteomes" id="UP000006056"/>
    </source>
</evidence>
<keyword evidence="4" id="KW-1185">Reference proteome</keyword>
<name>I3ZB41_TERRK</name>
<organism evidence="3 4">
    <name type="scientific">Terriglobus roseus (strain DSM 18391 / NRRL B-41598 / KBS 63)</name>
    <dbReference type="NCBI Taxonomy" id="926566"/>
    <lineage>
        <taxon>Bacteria</taxon>
        <taxon>Pseudomonadati</taxon>
        <taxon>Acidobacteriota</taxon>
        <taxon>Terriglobia</taxon>
        <taxon>Terriglobales</taxon>
        <taxon>Acidobacteriaceae</taxon>
        <taxon>Terriglobus</taxon>
    </lineage>
</organism>
<evidence type="ECO:0000256" key="1">
    <source>
        <dbReference type="SAM" id="MobiDB-lite"/>
    </source>
</evidence>
<feature type="compositionally biased region" description="Polar residues" evidence="1">
    <location>
        <begin position="240"/>
        <end position="251"/>
    </location>
</feature>
<feature type="region of interest" description="Disordered" evidence="1">
    <location>
        <begin position="55"/>
        <end position="87"/>
    </location>
</feature>
<feature type="region of interest" description="Disordered" evidence="1">
    <location>
        <begin position="1"/>
        <end position="20"/>
    </location>
</feature>
<keyword evidence="2" id="KW-0472">Membrane</keyword>
<feature type="region of interest" description="Disordered" evidence="1">
    <location>
        <begin position="232"/>
        <end position="251"/>
    </location>
</feature>
<sequence>MQPTVATGAPARRAPSFQIIERKPPRPAAILLAFVMAASVASAVAYGLNHSKAARLADGRSSAARDPNEKPGDTPHEDDKDDDPSQVDTIVLGDAADAPVPARRKDHISPVHATILVHLPRFGPQAGLIPDTPSGRLLYSWLAAFNQGSDTALEQAVPNVAPVYSAAAQMVLRAQTGGFNLLSAKEVQPGVLVFRLRDQTPAGNEVLGTLQMRAKSDPPAIASLSLRAVPSTKPNAVAATAQSTPTNPQRN</sequence>
<dbReference type="KEGG" id="trs:Terro_0108"/>
<gene>
    <name evidence="3" type="ordered locus">Terro_0108</name>
</gene>
<accession>I3ZB41</accession>
<dbReference type="Proteomes" id="UP000006056">
    <property type="component" value="Chromosome"/>
</dbReference>